<dbReference type="EMBL" id="JAQNVG010000003">
    <property type="protein sequence ID" value="MDC2234579.1"/>
    <property type="molecule type" value="Genomic_DNA"/>
</dbReference>
<dbReference type="NCBIfam" id="TIGR04149">
    <property type="entry name" value="GG_sam_targ_CFB"/>
    <property type="match status" value="1"/>
</dbReference>
<dbReference type="HOGENOM" id="CLU_1544608_0_0_10"/>
<protein>
    <submittedName>
        <fullName evidence="1">RSAM-modified peptide</fullName>
    </submittedName>
    <submittedName>
        <fullName evidence="2">TIGR04149 family rSAM-modified RiPP</fullName>
    </submittedName>
</protein>
<dbReference type="EMBL" id="WCRS01000004">
    <property type="protein sequence ID" value="KAB4475486.1"/>
    <property type="molecule type" value="Genomic_DNA"/>
</dbReference>
<reference evidence="2" key="2">
    <citation type="submission" date="2022-10" db="EMBL/GenBank/DDBJ databases">
        <title>Human gut microbiome strain richness.</title>
        <authorList>
            <person name="Chen-Liaw A."/>
        </authorList>
    </citation>
    <scope>NUCLEOTIDE SEQUENCE</scope>
    <source>
        <strain evidence="2">1001283st1_A3_1001283B150304_161114</strain>
    </source>
</reference>
<dbReference type="Proteomes" id="UP000488521">
    <property type="component" value="Unassembled WGS sequence"/>
</dbReference>
<dbReference type="Proteomes" id="UP001217776">
    <property type="component" value="Unassembled WGS sequence"/>
</dbReference>
<dbReference type="AlphaFoldDB" id="C6IPP0"/>
<dbReference type="InterPro" id="IPR026408">
    <property type="entry name" value="GG_sam_targ_CFB"/>
</dbReference>
<comment type="caution">
    <text evidence="2">The sequence shown here is derived from an EMBL/GenBank/DDBJ whole genome shotgun (WGS) entry which is preliminary data.</text>
</comment>
<reference evidence="1 3" key="1">
    <citation type="journal article" date="2019" name="Nat. Med.">
        <title>A library of human gut bacterial isolates paired with longitudinal multiomics data enables mechanistic microbiome research.</title>
        <authorList>
            <person name="Poyet M."/>
            <person name="Groussin M."/>
            <person name="Gibbons S.M."/>
            <person name="Avila-Pacheco J."/>
            <person name="Jiang X."/>
            <person name="Kearney S.M."/>
            <person name="Perrotta A.R."/>
            <person name="Berdy B."/>
            <person name="Zhao S."/>
            <person name="Lieberman T.D."/>
            <person name="Swanson P.K."/>
            <person name="Smith M."/>
            <person name="Roesemann S."/>
            <person name="Alexander J.E."/>
            <person name="Rich S.A."/>
            <person name="Livny J."/>
            <person name="Vlamakis H."/>
            <person name="Clish C."/>
            <person name="Bullock K."/>
            <person name="Deik A."/>
            <person name="Scott J."/>
            <person name="Pierce K.A."/>
            <person name="Xavier R.J."/>
            <person name="Alm E.J."/>
        </authorList>
    </citation>
    <scope>NUCLEOTIDE SEQUENCE [LARGE SCALE GENOMIC DNA]</scope>
    <source>
        <strain evidence="1 3">BIOML-A156</strain>
    </source>
</reference>
<evidence type="ECO:0000313" key="1">
    <source>
        <dbReference type="EMBL" id="KAB4475486.1"/>
    </source>
</evidence>
<sequence>MKKLSKLRLPLIERELSVLNEEELRAYIGGQKQSCVFNCFDYLDGSLHSANDYYNWTKQGLGYEPDEHGNVDISDVGTIGGYGGFNVSKVNSGESFILRSDGQTSNGERVMAVFAVGSESNEEGHAVVISGFYRTDDERIVYYYYDPTSLCSGSILSDDCDSLYLVKHENPNT</sequence>
<proteinExistence type="predicted"/>
<evidence type="ECO:0000313" key="4">
    <source>
        <dbReference type="Proteomes" id="UP001217776"/>
    </source>
</evidence>
<accession>A0A1H7SA87</accession>
<dbReference type="RefSeq" id="WP_008767066.1">
    <property type="nucleotide sequence ID" value="NZ_BAABXH010000002.1"/>
</dbReference>
<evidence type="ECO:0000313" key="3">
    <source>
        <dbReference type="Proteomes" id="UP000488521"/>
    </source>
</evidence>
<accession>C6IPP0</accession>
<name>C6IPP0_BACT4</name>
<gene>
    <name evidence="1" type="ORF">GAN59_08435</name>
    <name evidence="2" type="ORF">PO127_02300</name>
</gene>
<evidence type="ECO:0000313" key="2">
    <source>
        <dbReference type="EMBL" id="MDC2234579.1"/>
    </source>
</evidence>
<organism evidence="2 4">
    <name type="scientific">Bacteroides thetaiotaomicron</name>
    <dbReference type="NCBI Taxonomy" id="818"/>
    <lineage>
        <taxon>Bacteria</taxon>
        <taxon>Pseudomonadati</taxon>
        <taxon>Bacteroidota</taxon>
        <taxon>Bacteroidia</taxon>
        <taxon>Bacteroidales</taxon>
        <taxon>Bacteroidaceae</taxon>
        <taxon>Bacteroides</taxon>
    </lineage>
</organism>